<dbReference type="EMBL" id="LWGR01000009">
    <property type="protein sequence ID" value="KZM72215.1"/>
    <property type="molecule type" value="Genomic_DNA"/>
</dbReference>
<organism evidence="2 3">
    <name type="scientific">Nocardia terpenica</name>
    <dbReference type="NCBI Taxonomy" id="455432"/>
    <lineage>
        <taxon>Bacteria</taxon>
        <taxon>Bacillati</taxon>
        <taxon>Actinomycetota</taxon>
        <taxon>Actinomycetes</taxon>
        <taxon>Mycobacteriales</taxon>
        <taxon>Nocardiaceae</taxon>
        <taxon>Nocardia</taxon>
    </lineage>
</organism>
<keyword evidence="3" id="KW-1185">Reference proteome</keyword>
<evidence type="ECO:0000313" key="3">
    <source>
        <dbReference type="Proteomes" id="UP000076512"/>
    </source>
</evidence>
<sequence length="508" mass="57063">MAQQQQKTQPPEWWFEYLMKRFDEKLEWEPRVTSTNTPKTRRERLDLLWSYYIGDGPLPFINEKYRETFRELLRKSRPNYAIMAIDSMCDRSVLKGVYTEADKDLDGDDIARKVQEVSGFAALQRDMQTWLYTLGESYVTIVPPLPGAPTGSVPMLLAENPRFCVGEPNPLIPRQLIAFVKVYRDRIANCQKALLFLPGQRIEFIREEGQFGTKFILDQWSKGEVAAMAGLEEFGGIPVVRFENKMGLGEFEPHLDTLDRIADGILHRKIITWYQSFKQRAIKGDLDGGEDFSDDENSLIRSLGDAKLEDIFQADPGTLWIVPEGVEFWESGATDLTPLLLAERDDVKEFGVSTRIPMHMLAPDGNNQTAEGASMLREGLTDKINDRQARQEPQWMLLWQMVFALSGQAARAVNVRLQWGSTERTPLAVRADAVQKTRGVLSRKRQVVELMEMDPLVAKLNETELMEESMAMDTTSGGAVPAANPAAAQSAPAEPGTDAGGDELAVAA</sequence>
<feature type="compositionally biased region" description="Low complexity" evidence="1">
    <location>
        <begin position="479"/>
        <end position="495"/>
    </location>
</feature>
<name>A0A164LB98_9NOCA</name>
<accession>A0A164LB98</accession>
<evidence type="ECO:0008006" key="4">
    <source>
        <dbReference type="Google" id="ProtNLM"/>
    </source>
</evidence>
<dbReference type="Proteomes" id="UP000076512">
    <property type="component" value="Unassembled WGS sequence"/>
</dbReference>
<dbReference type="RefSeq" id="WP_067592594.1">
    <property type="nucleotide sequence ID" value="NZ_JABMCZ010000001.1"/>
</dbReference>
<reference evidence="2 3" key="1">
    <citation type="submission" date="2016-04" db="EMBL/GenBank/DDBJ databases">
        <authorList>
            <person name="Evans L.H."/>
            <person name="Alamgir A."/>
            <person name="Owens N."/>
            <person name="Weber N.D."/>
            <person name="Virtaneva K."/>
            <person name="Barbian K."/>
            <person name="Babar A."/>
            <person name="Rosenke K."/>
        </authorList>
    </citation>
    <scope>NUCLEOTIDE SEQUENCE [LARGE SCALE GENOMIC DNA]</scope>
    <source>
        <strain evidence="2 3">IFM 0406</strain>
    </source>
</reference>
<dbReference type="InterPro" id="IPR021145">
    <property type="entry name" value="Portal_protein_SPP1_Gp6-like"/>
</dbReference>
<gene>
    <name evidence="2" type="ORF">AWN90_36675</name>
</gene>
<comment type="caution">
    <text evidence="2">The sequence shown here is derived from an EMBL/GenBank/DDBJ whole genome shotgun (WGS) entry which is preliminary data.</text>
</comment>
<dbReference type="OrthoDB" id="1780383at2"/>
<proteinExistence type="predicted"/>
<protein>
    <recommendedName>
        <fullName evidence="4">Phage portal protein</fullName>
    </recommendedName>
</protein>
<evidence type="ECO:0000313" key="2">
    <source>
        <dbReference type="EMBL" id="KZM72215.1"/>
    </source>
</evidence>
<dbReference type="AlphaFoldDB" id="A0A164LB98"/>
<dbReference type="Pfam" id="PF05133">
    <property type="entry name" value="SPP1_portal"/>
    <property type="match status" value="1"/>
</dbReference>
<evidence type="ECO:0000256" key="1">
    <source>
        <dbReference type="SAM" id="MobiDB-lite"/>
    </source>
</evidence>
<feature type="region of interest" description="Disordered" evidence="1">
    <location>
        <begin position="475"/>
        <end position="508"/>
    </location>
</feature>
<dbReference type="STRING" id="455432.AWN90_36675"/>